<dbReference type="PANTHER" id="PTHR39535">
    <property type="entry name" value="SPORULATION-DELAYING PROTEIN SDPB"/>
    <property type="match status" value="1"/>
</dbReference>
<evidence type="ECO:0000256" key="4">
    <source>
        <dbReference type="ARBA" id="ARBA00023136"/>
    </source>
</evidence>
<sequence>MLRDAFAAFVGRTAAPYQAAVLRIGTGLAWGGFLLREWPHRRVLYGDLSPWSAELNARLIAESHAFTVLGWSEGRLWFELVYHLAIAAAVLLVLGWRTRAVGVLFAVTVVSLQNRNVFVGDGGDNVIHLMAIYLVLTRCGRVWSLDARRRARRPARPPGGELRALMDALTTMLHNCGMLVIAGQVVLVYATAGWYKVQGSRWQDGTALHYPLHLDYFTPWPALSGLLGASLLVTFLLSYGTVVLQVGFPFALANRRLKNVLLALMVAEHAVIAVVLGLPFFSLAMIAADAVFLPTGVLLAAERRIRRLAGHPGAVPSVG</sequence>
<keyword evidence="3 5" id="KW-1133">Transmembrane helix</keyword>
<name>A0AAU8K7H1_9ACTN</name>
<evidence type="ECO:0000256" key="3">
    <source>
        <dbReference type="ARBA" id="ARBA00022989"/>
    </source>
</evidence>
<dbReference type="KEGG" id="kcm:ABWK59_18010"/>
<comment type="subcellular location">
    <subcellularLocation>
        <location evidence="1">Endomembrane system</location>
        <topology evidence="1">Multi-pass membrane protein</topology>
    </subcellularLocation>
</comment>
<protein>
    <submittedName>
        <fullName evidence="7">HTTM domain-containing protein</fullName>
    </submittedName>
</protein>
<evidence type="ECO:0000313" key="7">
    <source>
        <dbReference type="EMBL" id="XCM84062.1"/>
    </source>
</evidence>
<feature type="domain" description="HTTM-like" evidence="6">
    <location>
        <begin position="11"/>
        <end position="297"/>
    </location>
</feature>
<feature type="transmembrane region" description="Helical" evidence="5">
    <location>
        <begin position="164"/>
        <end position="192"/>
    </location>
</feature>
<keyword evidence="2 5" id="KW-0812">Transmembrane</keyword>
<evidence type="ECO:0000259" key="6">
    <source>
        <dbReference type="SMART" id="SM00752"/>
    </source>
</evidence>
<dbReference type="PANTHER" id="PTHR39535:SF2">
    <property type="entry name" value="HTTM DOMAIN-CONTAINING PROTEIN"/>
    <property type="match status" value="1"/>
</dbReference>
<dbReference type="AlphaFoldDB" id="A0AAU8K7H1"/>
<evidence type="ECO:0000256" key="2">
    <source>
        <dbReference type="ARBA" id="ARBA00022692"/>
    </source>
</evidence>
<dbReference type="SMART" id="SM00752">
    <property type="entry name" value="HTTM"/>
    <property type="match status" value="1"/>
</dbReference>
<dbReference type="EMBL" id="CP159872">
    <property type="protein sequence ID" value="XCM84062.1"/>
    <property type="molecule type" value="Genomic_DNA"/>
</dbReference>
<keyword evidence="4 5" id="KW-0472">Membrane</keyword>
<feature type="transmembrane region" description="Helical" evidence="5">
    <location>
        <begin position="222"/>
        <end position="248"/>
    </location>
</feature>
<accession>A0AAU8K7H1</accession>
<feature type="transmembrane region" description="Helical" evidence="5">
    <location>
        <begin position="125"/>
        <end position="143"/>
    </location>
</feature>
<feature type="transmembrane region" description="Helical" evidence="5">
    <location>
        <begin position="76"/>
        <end position="94"/>
    </location>
</feature>
<dbReference type="GO" id="GO:0012505">
    <property type="term" value="C:endomembrane system"/>
    <property type="evidence" value="ECO:0007669"/>
    <property type="project" value="UniProtKB-SubCell"/>
</dbReference>
<gene>
    <name evidence="7" type="ORF">ABWK59_18010</name>
</gene>
<evidence type="ECO:0000256" key="1">
    <source>
        <dbReference type="ARBA" id="ARBA00004127"/>
    </source>
</evidence>
<evidence type="ECO:0000256" key="5">
    <source>
        <dbReference type="SAM" id="Phobius"/>
    </source>
</evidence>
<feature type="transmembrane region" description="Helical" evidence="5">
    <location>
        <begin position="260"/>
        <end position="278"/>
    </location>
</feature>
<dbReference type="InterPro" id="IPR053934">
    <property type="entry name" value="HTTM_dom"/>
</dbReference>
<reference evidence="7" key="1">
    <citation type="submission" date="2024-06" db="EMBL/GenBank/DDBJ databases">
        <title>The genome sequences of Kitasatospora sp. strain HUAS MG31.</title>
        <authorList>
            <person name="Mo P."/>
        </authorList>
    </citation>
    <scope>NUCLEOTIDE SEQUENCE</scope>
    <source>
        <strain evidence="7">HUAS MG31</strain>
    </source>
</reference>
<dbReference type="Pfam" id="PF05090">
    <property type="entry name" value="HTTM"/>
    <property type="match status" value="1"/>
</dbReference>
<dbReference type="InterPro" id="IPR052964">
    <property type="entry name" value="Sporulation_signal_mat"/>
</dbReference>
<organism evidence="7">
    <name type="scientific">Kitasatospora camelliae</name>
    <dbReference type="NCBI Taxonomy" id="3156397"/>
    <lineage>
        <taxon>Bacteria</taxon>
        <taxon>Bacillati</taxon>
        <taxon>Actinomycetota</taxon>
        <taxon>Actinomycetes</taxon>
        <taxon>Kitasatosporales</taxon>
        <taxon>Streptomycetaceae</taxon>
        <taxon>Kitasatospora</taxon>
    </lineage>
</organism>
<dbReference type="InterPro" id="IPR011020">
    <property type="entry name" value="HTTM-like"/>
</dbReference>
<proteinExistence type="predicted"/>